<keyword evidence="1" id="KW-0547">Nucleotide-binding</keyword>
<keyword evidence="8" id="KW-0413">Isomerase</keyword>
<dbReference type="PANTHER" id="PTHR47642">
    <property type="entry name" value="ATP-DEPENDENT DNA HELICASE"/>
    <property type="match status" value="1"/>
</dbReference>
<name>A0AA39P3X3_9AGAR</name>
<dbReference type="PANTHER" id="PTHR47642:SF5">
    <property type="entry name" value="ATP-DEPENDENT DNA HELICASE"/>
    <property type="match status" value="1"/>
</dbReference>
<keyword evidence="3" id="KW-0378">Hydrolase</keyword>
<evidence type="ECO:0000256" key="6">
    <source>
        <dbReference type="ARBA" id="ARBA00023125"/>
    </source>
</evidence>
<keyword evidence="12" id="KW-1185">Reference proteome</keyword>
<sequence>MTYRIAFVDALNSLRHGQPSSEAIELFRSLSRPLEPVALPPPPASQQSYPTPPSSMTATPISFLSKRQNNVIFPTELFPHRYAVANSNRERLEAIKAQPFMYNATDTGSKPSLLESLLAEQIVELKLGAQVMLIKNVDEVLVNGLVGKVIGFYRSWELISFPPNPPERKPLSSASADASRRRSLPLGPANHDIKKNGSLVRHVFLNADGRSPVRPKIEENEASTEKENADPKKENASAPKKGKNSKTGRNDERFPLVLFEYGTPGTMGETQTEAVLITRDEFRVEDAEGNVLARRVQIPLILAWAMSIHKSQGQTIHRVKVDLSKVFERGRYMGF</sequence>
<organism evidence="11 12">
    <name type="scientific">Armillaria novae-zelandiae</name>
    <dbReference type="NCBI Taxonomy" id="153914"/>
    <lineage>
        <taxon>Eukaryota</taxon>
        <taxon>Fungi</taxon>
        <taxon>Dikarya</taxon>
        <taxon>Basidiomycota</taxon>
        <taxon>Agaricomycotina</taxon>
        <taxon>Agaricomycetes</taxon>
        <taxon>Agaricomycetidae</taxon>
        <taxon>Agaricales</taxon>
        <taxon>Marasmiineae</taxon>
        <taxon>Physalacriaceae</taxon>
        <taxon>Armillaria</taxon>
    </lineage>
</organism>
<dbReference type="Pfam" id="PF21530">
    <property type="entry name" value="Pif1_2B_dom"/>
    <property type="match status" value="1"/>
</dbReference>
<keyword evidence="7" id="KW-0234">DNA repair</keyword>
<gene>
    <name evidence="11" type="ORF">IW261DRAFT_300621</name>
</gene>
<evidence type="ECO:0000256" key="3">
    <source>
        <dbReference type="ARBA" id="ARBA00022801"/>
    </source>
</evidence>
<feature type="region of interest" description="Disordered" evidence="9">
    <location>
        <begin position="211"/>
        <end position="250"/>
    </location>
</feature>
<dbReference type="SUPFAM" id="SSF52540">
    <property type="entry name" value="P-loop containing nucleoside triphosphate hydrolases"/>
    <property type="match status" value="1"/>
</dbReference>
<feature type="domain" description="DNA helicase Pif1-like 2B" evidence="10">
    <location>
        <begin position="112"/>
        <end position="152"/>
    </location>
</feature>
<comment type="caution">
    <text evidence="11">The sequence shown here is derived from an EMBL/GenBank/DDBJ whole genome shotgun (WGS) entry which is preliminary data.</text>
</comment>
<evidence type="ECO:0000256" key="1">
    <source>
        <dbReference type="ARBA" id="ARBA00022741"/>
    </source>
</evidence>
<evidence type="ECO:0000259" key="10">
    <source>
        <dbReference type="Pfam" id="PF21530"/>
    </source>
</evidence>
<feature type="region of interest" description="Disordered" evidence="9">
    <location>
        <begin position="37"/>
        <end position="57"/>
    </location>
</feature>
<proteinExistence type="predicted"/>
<evidence type="ECO:0000256" key="7">
    <source>
        <dbReference type="ARBA" id="ARBA00023204"/>
    </source>
</evidence>
<keyword evidence="4" id="KW-0347">Helicase</keyword>
<evidence type="ECO:0000313" key="11">
    <source>
        <dbReference type="EMBL" id="KAK0477009.1"/>
    </source>
</evidence>
<dbReference type="InterPro" id="IPR049163">
    <property type="entry name" value="Pif1-like_2B_dom"/>
</dbReference>
<dbReference type="Proteomes" id="UP001175227">
    <property type="component" value="Unassembled WGS sequence"/>
</dbReference>
<evidence type="ECO:0000256" key="2">
    <source>
        <dbReference type="ARBA" id="ARBA00022763"/>
    </source>
</evidence>
<dbReference type="InterPro" id="IPR027417">
    <property type="entry name" value="P-loop_NTPase"/>
</dbReference>
<evidence type="ECO:0000256" key="8">
    <source>
        <dbReference type="ARBA" id="ARBA00023235"/>
    </source>
</evidence>
<protein>
    <recommendedName>
        <fullName evidence="10">DNA helicase Pif1-like 2B domain-containing protein</fullName>
    </recommendedName>
</protein>
<keyword evidence="2" id="KW-0227">DNA damage</keyword>
<dbReference type="InterPro" id="IPR051055">
    <property type="entry name" value="PIF1_helicase"/>
</dbReference>
<dbReference type="EMBL" id="JAUEPR010000018">
    <property type="protein sequence ID" value="KAK0477009.1"/>
    <property type="molecule type" value="Genomic_DNA"/>
</dbReference>
<evidence type="ECO:0000313" key="12">
    <source>
        <dbReference type="Proteomes" id="UP001175227"/>
    </source>
</evidence>
<feature type="region of interest" description="Disordered" evidence="9">
    <location>
        <begin position="164"/>
        <end position="194"/>
    </location>
</feature>
<accession>A0AA39P3X3</accession>
<evidence type="ECO:0000256" key="4">
    <source>
        <dbReference type="ARBA" id="ARBA00022806"/>
    </source>
</evidence>
<dbReference type="CDD" id="cd18809">
    <property type="entry name" value="SF1_C_RecD"/>
    <property type="match status" value="1"/>
</dbReference>
<feature type="compositionally biased region" description="Basic and acidic residues" evidence="9">
    <location>
        <begin position="215"/>
        <end position="235"/>
    </location>
</feature>
<keyword evidence="6" id="KW-0238">DNA-binding</keyword>
<evidence type="ECO:0000256" key="5">
    <source>
        <dbReference type="ARBA" id="ARBA00022840"/>
    </source>
</evidence>
<keyword evidence="5" id="KW-0067">ATP-binding</keyword>
<reference evidence="11" key="1">
    <citation type="submission" date="2023-06" db="EMBL/GenBank/DDBJ databases">
        <authorList>
            <consortium name="Lawrence Berkeley National Laboratory"/>
            <person name="Ahrendt S."/>
            <person name="Sahu N."/>
            <person name="Indic B."/>
            <person name="Wong-Bajracharya J."/>
            <person name="Merenyi Z."/>
            <person name="Ke H.-M."/>
            <person name="Monk M."/>
            <person name="Kocsube S."/>
            <person name="Drula E."/>
            <person name="Lipzen A."/>
            <person name="Balint B."/>
            <person name="Henrissat B."/>
            <person name="Andreopoulos B."/>
            <person name="Martin F.M."/>
            <person name="Harder C.B."/>
            <person name="Rigling D."/>
            <person name="Ford K.L."/>
            <person name="Foster G.D."/>
            <person name="Pangilinan J."/>
            <person name="Papanicolaou A."/>
            <person name="Barry K."/>
            <person name="LaButti K."/>
            <person name="Viragh M."/>
            <person name="Koriabine M."/>
            <person name="Yan M."/>
            <person name="Riley R."/>
            <person name="Champramary S."/>
            <person name="Plett K.L."/>
            <person name="Tsai I.J."/>
            <person name="Slot J."/>
            <person name="Sipos G."/>
            <person name="Plett J."/>
            <person name="Nagy L.G."/>
            <person name="Grigoriev I.V."/>
        </authorList>
    </citation>
    <scope>NUCLEOTIDE SEQUENCE</scope>
    <source>
        <strain evidence="11">ICMP 16352</strain>
    </source>
</reference>
<evidence type="ECO:0000256" key="9">
    <source>
        <dbReference type="SAM" id="MobiDB-lite"/>
    </source>
</evidence>
<dbReference type="AlphaFoldDB" id="A0AA39P3X3"/>